<dbReference type="NCBIfam" id="TIGR01079">
    <property type="entry name" value="rplX_bact"/>
    <property type="match status" value="1"/>
</dbReference>
<evidence type="ECO:0000256" key="3">
    <source>
        <dbReference type="ARBA" id="ARBA00023274"/>
    </source>
</evidence>
<gene>
    <name evidence="5 8" type="primary">rplX</name>
    <name evidence="7" type="ORF">ERS852406_01763</name>
    <name evidence="8" type="ORF">ERS852498_02082</name>
    <name evidence="9" type="ORF">L0N21_00600</name>
</gene>
<organism evidence="8 11">
    <name type="scientific">Fusicatenibacter saccharivorans</name>
    <dbReference type="NCBI Taxonomy" id="1150298"/>
    <lineage>
        <taxon>Bacteria</taxon>
        <taxon>Bacillati</taxon>
        <taxon>Bacillota</taxon>
        <taxon>Clostridia</taxon>
        <taxon>Lachnospirales</taxon>
        <taxon>Lachnospiraceae</taxon>
        <taxon>Fusicatenibacter</taxon>
    </lineage>
</organism>
<keyword evidence="5" id="KW-0699">rRNA-binding</keyword>
<dbReference type="InterPro" id="IPR005824">
    <property type="entry name" value="KOW"/>
</dbReference>
<dbReference type="InterPro" id="IPR003256">
    <property type="entry name" value="Ribosomal_uL24"/>
</dbReference>
<dbReference type="Pfam" id="PF00467">
    <property type="entry name" value="KOW"/>
    <property type="match status" value="1"/>
</dbReference>
<evidence type="ECO:0000313" key="9">
    <source>
        <dbReference type="EMBL" id="MCG4764025.1"/>
    </source>
</evidence>
<dbReference type="Pfam" id="PF17136">
    <property type="entry name" value="ribosomal_L24"/>
    <property type="match status" value="1"/>
</dbReference>
<dbReference type="Gene3D" id="2.30.30.30">
    <property type="match status" value="1"/>
</dbReference>
<reference evidence="10 11" key="1">
    <citation type="submission" date="2015-09" db="EMBL/GenBank/DDBJ databases">
        <authorList>
            <consortium name="Pathogen Informatics"/>
        </authorList>
    </citation>
    <scope>NUCLEOTIDE SEQUENCE [LARGE SCALE GENOMIC DNA]</scope>
    <source>
        <strain evidence="7 10">2789STDY5608849</strain>
        <strain evidence="8 11">2789STDY5834885</strain>
    </source>
</reference>
<dbReference type="SMART" id="SM00739">
    <property type="entry name" value="KOW"/>
    <property type="match status" value="1"/>
</dbReference>
<protein>
    <recommendedName>
        <fullName evidence="4 5">Large ribosomal subunit protein uL24</fullName>
    </recommendedName>
</protein>
<evidence type="ECO:0000259" key="6">
    <source>
        <dbReference type="SMART" id="SM00739"/>
    </source>
</evidence>
<feature type="domain" description="KOW" evidence="6">
    <location>
        <begin position="4"/>
        <end position="31"/>
    </location>
</feature>
<dbReference type="Proteomes" id="UP001199915">
    <property type="component" value="Unassembled WGS sequence"/>
</dbReference>
<dbReference type="InterPro" id="IPR008991">
    <property type="entry name" value="Translation_prot_SH3-like_sf"/>
</dbReference>
<comment type="subunit">
    <text evidence="5">Part of the 50S ribosomal subunit.</text>
</comment>
<dbReference type="Proteomes" id="UP000095706">
    <property type="component" value="Unassembled WGS sequence"/>
</dbReference>
<evidence type="ECO:0000313" key="8">
    <source>
        <dbReference type="EMBL" id="CUP47705.1"/>
    </source>
</evidence>
<dbReference type="SUPFAM" id="SSF50104">
    <property type="entry name" value="Translation proteins SH3-like domain"/>
    <property type="match status" value="1"/>
</dbReference>
<keyword evidence="5" id="KW-0694">RNA-binding</keyword>
<dbReference type="GeneID" id="79854790"/>
<dbReference type="PANTHER" id="PTHR12903">
    <property type="entry name" value="MITOCHONDRIAL RIBOSOMAL PROTEIN L24"/>
    <property type="match status" value="1"/>
</dbReference>
<comment type="function">
    <text evidence="5">One of two assembly initiator proteins, it binds directly to the 5'-end of the 23S rRNA, where it nucleates assembly of the 50S subunit.</text>
</comment>
<dbReference type="GO" id="GO:0005840">
    <property type="term" value="C:ribosome"/>
    <property type="evidence" value="ECO:0007669"/>
    <property type="project" value="UniProtKB-KW"/>
</dbReference>
<dbReference type="Proteomes" id="UP000095709">
    <property type="component" value="Unassembled WGS sequence"/>
</dbReference>
<keyword evidence="2 5" id="KW-0689">Ribosomal protein</keyword>
<comment type="function">
    <text evidence="5">One of the proteins that surrounds the polypeptide exit tunnel on the outside of the subunit.</text>
</comment>
<accession>A0A174NNZ5</accession>
<dbReference type="EMBL" id="JAKNFS010000001">
    <property type="protein sequence ID" value="MCG4764025.1"/>
    <property type="molecule type" value="Genomic_DNA"/>
</dbReference>
<name>A0A174NNZ5_9FIRM</name>
<dbReference type="EMBL" id="CZAL01000010">
    <property type="protein sequence ID" value="CUP47705.1"/>
    <property type="molecule type" value="Genomic_DNA"/>
</dbReference>
<proteinExistence type="inferred from homology"/>
<dbReference type="GO" id="GO:0006412">
    <property type="term" value="P:translation"/>
    <property type="evidence" value="ECO:0007669"/>
    <property type="project" value="UniProtKB-UniRule"/>
</dbReference>
<reference evidence="9" key="2">
    <citation type="submission" date="2022-01" db="EMBL/GenBank/DDBJ databases">
        <title>Collection of gut derived symbiotic bacterial strains cultured from healthy donors.</title>
        <authorList>
            <person name="Lin H."/>
            <person name="Kohout C."/>
            <person name="Waligurski E."/>
            <person name="Pamer E.G."/>
        </authorList>
    </citation>
    <scope>NUCLEOTIDE SEQUENCE</scope>
    <source>
        <strain evidence="9">DFI.5.49</strain>
    </source>
</reference>
<dbReference type="InterPro" id="IPR041988">
    <property type="entry name" value="Ribosomal_uL24_KOW"/>
</dbReference>
<dbReference type="InterPro" id="IPR057264">
    <property type="entry name" value="Ribosomal_uL24_C"/>
</dbReference>
<dbReference type="CDD" id="cd06089">
    <property type="entry name" value="KOW_RPL26"/>
    <property type="match status" value="1"/>
</dbReference>
<dbReference type="InterPro" id="IPR014722">
    <property type="entry name" value="Rib_uL2_dom2"/>
</dbReference>
<dbReference type="GO" id="GO:0019843">
    <property type="term" value="F:rRNA binding"/>
    <property type="evidence" value="ECO:0007669"/>
    <property type="project" value="UniProtKB-UniRule"/>
</dbReference>
<dbReference type="STRING" id="1150298.ERS852406_01763"/>
<comment type="similarity">
    <text evidence="1 5">Belongs to the universal ribosomal protein uL24 family.</text>
</comment>
<evidence type="ECO:0000256" key="5">
    <source>
        <dbReference type="HAMAP-Rule" id="MF_01326"/>
    </source>
</evidence>
<evidence type="ECO:0000313" key="7">
    <source>
        <dbReference type="EMBL" id="CUO34732.1"/>
    </source>
</evidence>
<sequence length="113" mass="12138">MSMKIKKGDTVKVIAGKDKDKTGKVVSVDVKNNRVVVEGVNMITKHEKPSMSNQQGGIVNKEAPIDASNVMLVVKGVPTRVGIKVEMVEKNGKTKAVRTRVAKAKELNGAVID</sequence>
<dbReference type="EMBL" id="CYYV01000008">
    <property type="protein sequence ID" value="CUO34732.1"/>
    <property type="molecule type" value="Genomic_DNA"/>
</dbReference>
<dbReference type="HAMAP" id="MF_01326_B">
    <property type="entry name" value="Ribosomal_uL24_B"/>
    <property type="match status" value="1"/>
</dbReference>
<dbReference type="AlphaFoldDB" id="A0A174NNZ5"/>
<evidence type="ECO:0000256" key="4">
    <source>
        <dbReference type="ARBA" id="ARBA00035206"/>
    </source>
</evidence>
<evidence type="ECO:0000313" key="10">
    <source>
        <dbReference type="Proteomes" id="UP000095706"/>
    </source>
</evidence>
<evidence type="ECO:0000256" key="1">
    <source>
        <dbReference type="ARBA" id="ARBA00010618"/>
    </source>
</evidence>
<dbReference type="GO" id="GO:1990904">
    <property type="term" value="C:ribonucleoprotein complex"/>
    <property type="evidence" value="ECO:0007669"/>
    <property type="project" value="UniProtKB-KW"/>
</dbReference>
<keyword evidence="3 5" id="KW-0687">Ribonucleoprotein</keyword>
<evidence type="ECO:0000256" key="2">
    <source>
        <dbReference type="ARBA" id="ARBA00022980"/>
    </source>
</evidence>
<evidence type="ECO:0000313" key="11">
    <source>
        <dbReference type="Proteomes" id="UP000095709"/>
    </source>
</evidence>
<dbReference type="GO" id="GO:0003735">
    <property type="term" value="F:structural constituent of ribosome"/>
    <property type="evidence" value="ECO:0007669"/>
    <property type="project" value="InterPro"/>
</dbReference>
<dbReference type="RefSeq" id="WP_022461655.1">
    <property type="nucleotide sequence ID" value="NZ_CABJFB010000005.1"/>
</dbReference>